<keyword evidence="3" id="KW-0677">Repeat</keyword>
<feature type="domain" description="4Fe-4S ferredoxin-type" evidence="7">
    <location>
        <begin position="66"/>
        <end position="89"/>
    </location>
</feature>
<proteinExistence type="predicted"/>
<dbReference type="SUPFAM" id="SSF54862">
    <property type="entry name" value="4Fe-4S ferredoxins"/>
    <property type="match status" value="1"/>
</dbReference>
<evidence type="ECO:0000259" key="7">
    <source>
        <dbReference type="PROSITE" id="PS51379"/>
    </source>
</evidence>
<keyword evidence="4 6" id="KW-0408">Iron</keyword>
<comment type="catalytic activity">
    <reaction evidence="6">
        <text>glycolate + A = glyoxylate + AH2</text>
        <dbReference type="Rhea" id="RHEA:21264"/>
        <dbReference type="ChEBI" id="CHEBI:13193"/>
        <dbReference type="ChEBI" id="CHEBI:17499"/>
        <dbReference type="ChEBI" id="CHEBI:29805"/>
        <dbReference type="ChEBI" id="CHEBI:36655"/>
        <dbReference type="EC" id="1.1.99.14"/>
    </reaction>
</comment>
<evidence type="ECO:0000313" key="9">
    <source>
        <dbReference type="Proteomes" id="UP001595886"/>
    </source>
</evidence>
<evidence type="ECO:0000256" key="3">
    <source>
        <dbReference type="ARBA" id="ARBA00022737"/>
    </source>
</evidence>
<dbReference type="PANTHER" id="PTHR32479">
    <property type="entry name" value="GLYCOLATE OXIDASE IRON-SULFUR SUBUNIT"/>
    <property type="match status" value="1"/>
</dbReference>
<comment type="cofactor">
    <cofactor evidence="6">
        <name>[4Fe-4S] cluster</name>
        <dbReference type="ChEBI" id="CHEBI:49883"/>
    </cofactor>
    <text evidence="6">Binds 2 [4Fe-4S] clusters.</text>
</comment>
<sequence>MHTRLADALQDSPEALDAQAIVQRCVHCGFCLATCPTYQLLGDERDSPRGRIVLIQQLLEGEPANATTRTHLDRCLGCRACETTCPSGVRYGALLDYGRGVVERQMRRPLHQRVLRAALLRIVPSRARFDRLLRLGRALRPWLPAALRARIPAPAPAVATVPEPATRRMLVLDACAESATPNTQAALRRVFARCGIALESAAAAGCCGALAHHLGRHDDGLAAMRRNVDAWWPRVESGEIEAIVVAASGCGATVRDYGHLLRHDAGYAAKAQRIAALARDPAEILAAQAHDWIGGLGRGRRVAFHAPCSLQRGAPRHLPAQTLLREAGYELTPVADAHLCCGSAGSYSILQPELADALRERKLAALEAGAPELIATANIGCQLHLAAGSARPLRHWIELLDEASMRQAR</sequence>
<dbReference type="Proteomes" id="UP001595886">
    <property type="component" value="Unassembled WGS sequence"/>
</dbReference>
<dbReference type="Gene3D" id="1.10.1060.10">
    <property type="entry name" value="Alpha-helical ferredoxin"/>
    <property type="match status" value="1"/>
</dbReference>
<evidence type="ECO:0000256" key="6">
    <source>
        <dbReference type="PIRNR" id="PIRNR000139"/>
    </source>
</evidence>
<dbReference type="PANTHER" id="PTHR32479:SF17">
    <property type="entry name" value="GLYCOLATE OXIDASE IRON-SULFUR SUBUNIT"/>
    <property type="match status" value="1"/>
</dbReference>
<evidence type="ECO:0000256" key="1">
    <source>
        <dbReference type="ARBA" id="ARBA00022485"/>
    </source>
</evidence>
<keyword evidence="5 6" id="KW-0411">Iron-sulfur</keyword>
<dbReference type="EC" id="1.1.99.14" evidence="6"/>
<dbReference type="InterPro" id="IPR009051">
    <property type="entry name" value="Helical_ferredxn"/>
</dbReference>
<dbReference type="GO" id="GO:0019154">
    <property type="term" value="F:glycolate dehydrogenase activity"/>
    <property type="evidence" value="ECO:0007669"/>
    <property type="project" value="UniProtKB-EC"/>
</dbReference>
<keyword evidence="9" id="KW-1185">Reference proteome</keyword>
<keyword evidence="6" id="KW-0813">Transport</keyword>
<dbReference type="InterPro" id="IPR017900">
    <property type="entry name" value="4Fe4S_Fe_S_CS"/>
</dbReference>
<keyword evidence="8" id="KW-0560">Oxidoreductase</keyword>
<dbReference type="InterPro" id="IPR017896">
    <property type="entry name" value="4Fe4S_Fe-S-bd"/>
</dbReference>
<comment type="function">
    <text evidence="6">Component of a complex that catalyzes the oxidation of glycolate to glyoxylate.</text>
</comment>
<comment type="caution">
    <text evidence="8">The sequence shown here is derived from an EMBL/GenBank/DDBJ whole genome shotgun (WGS) entry which is preliminary data.</text>
</comment>
<dbReference type="NCBIfam" id="NF008434">
    <property type="entry name" value="PRK11274.1"/>
    <property type="match status" value="1"/>
</dbReference>
<organism evidence="8 9">
    <name type="scientific">Dokdonella ginsengisoli</name>
    <dbReference type="NCBI Taxonomy" id="363846"/>
    <lineage>
        <taxon>Bacteria</taxon>
        <taxon>Pseudomonadati</taxon>
        <taxon>Pseudomonadota</taxon>
        <taxon>Gammaproteobacteria</taxon>
        <taxon>Lysobacterales</taxon>
        <taxon>Rhodanobacteraceae</taxon>
        <taxon>Dokdonella</taxon>
    </lineage>
</organism>
<keyword evidence="2 6" id="KW-0479">Metal-binding</keyword>
<evidence type="ECO:0000256" key="2">
    <source>
        <dbReference type="ARBA" id="ARBA00022723"/>
    </source>
</evidence>
<dbReference type="Pfam" id="PF13183">
    <property type="entry name" value="Fer4_8"/>
    <property type="match status" value="1"/>
</dbReference>
<accession>A0ABV9QZ63</accession>
<dbReference type="PROSITE" id="PS00198">
    <property type="entry name" value="4FE4S_FER_1"/>
    <property type="match status" value="1"/>
</dbReference>
<dbReference type="EMBL" id="JBHSHD010000015">
    <property type="protein sequence ID" value="MFC4822091.1"/>
    <property type="molecule type" value="Genomic_DNA"/>
</dbReference>
<keyword evidence="6" id="KW-0249">Electron transport</keyword>
<evidence type="ECO:0000256" key="5">
    <source>
        <dbReference type="ARBA" id="ARBA00023014"/>
    </source>
</evidence>
<dbReference type="InterPro" id="IPR004017">
    <property type="entry name" value="Cys_rich_dom"/>
</dbReference>
<dbReference type="InterPro" id="IPR012257">
    <property type="entry name" value="Glc_ox_4Fe-4S"/>
</dbReference>
<name>A0ABV9QZ63_9GAMM</name>
<comment type="catalytic activity">
    <reaction evidence="6">
        <text>(R)-lactate + A = pyruvate + AH2</text>
        <dbReference type="Rhea" id="RHEA:15089"/>
        <dbReference type="ChEBI" id="CHEBI:13193"/>
        <dbReference type="ChEBI" id="CHEBI:15361"/>
        <dbReference type="ChEBI" id="CHEBI:16004"/>
        <dbReference type="ChEBI" id="CHEBI:17499"/>
    </reaction>
</comment>
<keyword evidence="1 6" id="KW-0004">4Fe-4S</keyword>
<dbReference type="PROSITE" id="PS51379">
    <property type="entry name" value="4FE4S_FER_2"/>
    <property type="match status" value="2"/>
</dbReference>
<evidence type="ECO:0000313" key="8">
    <source>
        <dbReference type="EMBL" id="MFC4822091.1"/>
    </source>
</evidence>
<dbReference type="Pfam" id="PF02754">
    <property type="entry name" value="CCG"/>
    <property type="match status" value="2"/>
</dbReference>
<reference evidence="9" key="1">
    <citation type="journal article" date="2019" name="Int. J. Syst. Evol. Microbiol.">
        <title>The Global Catalogue of Microorganisms (GCM) 10K type strain sequencing project: providing services to taxonomists for standard genome sequencing and annotation.</title>
        <authorList>
            <consortium name="The Broad Institute Genomics Platform"/>
            <consortium name="The Broad Institute Genome Sequencing Center for Infectious Disease"/>
            <person name="Wu L."/>
            <person name="Ma J."/>
        </authorList>
    </citation>
    <scope>NUCLEOTIDE SEQUENCE [LARGE SCALE GENOMIC DNA]</scope>
    <source>
        <strain evidence="9">CCUG 30340</strain>
    </source>
</reference>
<dbReference type="RefSeq" id="WP_380022372.1">
    <property type="nucleotide sequence ID" value="NZ_JBHSHD010000015.1"/>
</dbReference>
<gene>
    <name evidence="8" type="primary">glcF</name>
    <name evidence="8" type="ORF">ACFO6Q_17330</name>
</gene>
<dbReference type="PIRSF" id="PIRSF000139">
    <property type="entry name" value="Glc_ox_4Fe-4S"/>
    <property type="match status" value="1"/>
</dbReference>
<protein>
    <recommendedName>
        <fullName evidence="6">Glycolate oxidase iron-sulfur subunit</fullName>
        <ecNumber evidence="6">1.1.99.14</ecNumber>
    </recommendedName>
</protein>
<feature type="domain" description="4Fe-4S ferredoxin-type" evidence="7">
    <location>
        <begin position="16"/>
        <end position="45"/>
    </location>
</feature>
<evidence type="ECO:0000256" key="4">
    <source>
        <dbReference type="ARBA" id="ARBA00023004"/>
    </source>
</evidence>